<dbReference type="InterPro" id="IPR036873">
    <property type="entry name" value="Rhodanese-like_dom_sf"/>
</dbReference>
<dbReference type="GO" id="GO:0005739">
    <property type="term" value="C:mitochondrion"/>
    <property type="evidence" value="ECO:0007669"/>
    <property type="project" value="TreeGrafter"/>
</dbReference>
<dbReference type="Pfam" id="PF00581">
    <property type="entry name" value="Rhodanese"/>
    <property type="match status" value="1"/>
</dbReference>
<dbReference type="PANTHER" id="PTHR44086:SF10">
    <property type="entry name" value="THIOSULFATE SULFURTRANSFERASE_RHODANESE-LIKE DOMAIN-CONTAINING PROTEIN 3"/>
    <property type="match status" value="1"/>
</dbReference>
<accession>A0A3S5B5W7</accession>
<dbReference type="SMART" id="SM00450">
    <property type="entry name" value="RHOD"/>
    <property type="match status" value="1"/>
</dbReference>
<dbReference type="AlphaFoldDB" id="A0A3S5B5W7"/>
<dbReference type="GO" id="GO:0004792">
    <property type="term" value="F:thiosulfate-cyanide sulfurtransferase activity"/>
    <property type="evidence" value="ECO:0007669"/>
    <property type="project" value="TreeGrafter"/>
</dbReference>
<dbReference type="Gene3D" id="3.40.250.10">
    <property type="entry name" value="Rhodanese-like domain"/>
    <property type="match status" value="1"/>
</dbReference>
<evidence type="ECO:0000313" key="3">
    <source>
        <dbReference type="Proteomes" id="UP000784294"/>
    </source>
</evidence>
<gene>
    <name evidence="2" type="ORF">PXEA_LOCUS7529</name>
</gene>
<name>A0A3S5B5W7_9PLAT</name>
<comment type="caution">
    <text evidence="2">The sequence shown here is derived from an EMBL/GenBank/DDBJ whole genome shotgun (WGS) entry which is preliminary data.</text>
</comment>
<evidence type="ECO:0000259" key="1">
    <source>
        <dbReference type="PROSITE" id="PS50206"/>
    </source>
</evidence>
<proteinExistence type="predicted"/>
<feature type="domain" description="Rhodanese" evidence="1">
    <location>
        <begin position="15"/>
        <end position="101"/>
    </location>
</feature>
<sequence length="102" mass="11522">MHGITLNPIHKLLLNELNPFLIDAREPDEIKTLDMIPGAINVPLGSIAKAFSLTDNEFFKKYNANKPGKYEKIIVYCRSGARSTTARRILHSLGFSKYTLLF</sequence>
<dbReference type="Proteomes" id="UP000784294">
    <property type="component" value="Unassembled WGS sequence"/>
</dbReference>
<dbReference type="PANTHER" id="PTHR44086">
    <property type="entry name" value="THIOSULFATE SULFURTRANSFERASE RDL2, MITOCHONDRIAL-RELATED"/>
    <property type="match status" value="1"/>
</dbReference>
<organism evidence="2 3">
    <name type="scientific">Protopolystoma xenopodis</name>
    <dbReference type="NCBI Taxonomy" id="117903"/>
    <lineage>
        <taxon>Eukaryota</taxon>
        <taxon>Metazoa</taxon>
        <taxon>Spiralia</taxon>
        <taxon>Lophotrochozoa</taxon>
        <taxon>Platyhelminthes</taxon>
        <taxon>Monogenea</taxon>
        <taxon>Polyopisthocotylea</taxon>
        <taxon>Polystomatidea</taxon>
        <taxon>Polystomatidae</taxon>
        <taxon>Protopolystoma</taxon>
    </lineage>
</organism>
<dbReference type="InterPro" id="IPR001763">
    <property type="entry name" value="Rhodanese-like_dom"/>
</dbReference>
<dbReference type="EMBL" id="CAAALY010019955">
    <property type="protein sequence ID" value="VEL14089.1"/>
    <property type="molecule type" value="Genomic_DNA"/>
</dbReference>
<dbReference type="SUPFAM" id="SSF52821">
    <property type="entry name" value="Rhodanese/Cell cycle control phosphatase"/>
    <property type="match status" value="1"/>
</dbReference>
<protein>
    <recommendedName>
        <fullName evidence="1">Rhodanese domain-containing protein</fullName>
    </recommendedName>
</protein>
<keyword evidence="3" id="KW-1185">Reference proteome</keyword>
<reference evidence="2" key="1">
    <citation type="submission" date="2018-11" db="EMBL/GenBank/DDBJ databases">
        <authorList>
            <consortium name="Pathogen Informatics"/>
        </authorList>
    </citation>
    <scope>NUCLEOTIDE SEQUENCE</scope>
</reference>
<dbReference type="OrthoDB" id="566238at2759"/>
<dbReference type="PROSITE" id="PS50206">
    <property type="entry name" value="RHODANESE_3"/>
    <property type="match status" value="1"/>
</dbReference>
<evidence type="ECO:0000313" key="2">
    <source>
        <dbReference type="EMBL" id="VEL14089.1"/>
    </source>
</evidence>